<dbReference type="InterPro" id="IPR016286">
    <property type="entry name" value="FUC_metazoa-typ"/>
</dbReference>
<feature type="domain" description="Glycoside hydrolase family 29 N-terminal" evidence="7">
    <location>
        <begin position="51"/>
        <end position="416"/>
    </location>
</feature>
<proteinExistence type="inferred from homology"/>
<dbReference type="AlphaFoldDB" id="A0A6J4LVG4"/>
<dbReference type="GO" id="GO:0005764">
    <property type="term" value="C:lysosome"/>
    <property type="evidence" value="ECO:0007669"/>
    <property type="project" value="TreeGrafter"/>
</dbReference>
<accession>A0A6J4LVG4</accession>
<comment type="function">
    <text evidence="1">Alpha-L-fucosidase is responsible for hydrolyzing the alpha-1,6-linked fucose joined to the reducing-end N-acetylglucosamine of the carbohydrate moieties of glycoproteins.</text>
</comment>
<dbReference type="SMART" id="SM00812">
    <property type="entry name" value="Alpha_L_fucos"/>
    <property type="match status" value="1"/>
</dbReference>
<dbReference type="GO" id="GO:0004560">
    <property type="term" value="F:alpha-L-fucosidase activity"/>
    <property type="evidence" value="ECO:0007669"/>
    <property type="project" value="UniProtKB-EC"/>
</dbReference>
<evidence type="ECO:0000256" key="5">
    <source>
        <dbReference type="ARBA" id="ARBA00022801"/>
    </source>
</evidence>
<keyword evidence="6 8" id="KW-0326">Glycosidase</keyword>
<evidence type="ECO:0000259" key="7">
    <source>
        <dbReference type="Pfam" id="PF01120"/>
    </source>
</evidence>
<evidence type="ECO:0000256" key="4">
    <source>
        <dbReference type="ARBA" id="ARBA00022729"/>
    </source>
</evidence>
<comment type="similarity">
    <text evidence="2">Belongs to the glycosyl hydrolase 29 family.</text>
</comment>
<reference evidence="8" key="1">
    <citation type="submission" date="2020-02" db="EMBL/GenBank/DDBJ databases">
        <authorList>
            <person name="Meier V. D."/>
        </authorList>
    </citation>
    <scope>NUCLEOTIDE SEQUENCE</scope>
    <source>
        <strain evidence="8">AVDCRST_MAG40</strain>
    </source>
</reference>
<dbReference type="SUPFAM" id="SSF51445">
    <property type="entry name" value="(Trans)glycosidases"/>
    <property type="match status" value="1"/>
</dbReference>
<protein>
    <recommendedName>
        <fullName evidence="3">alpha-L-fucosidase</fullName>
        <ecNumber evidence="3">3.2.1.51</ecNumber>
    </recommendedName>
</protein>
<dbReference type="InterPro" id="IPR000933">
    <property type="entry name" value="Glyco_hydro_29"/>
</dbReference>
<gene>
    <name evidence="8" type="ORF">AVDCRST_MAG40-2477</name>
</gene>
<dbReference type="PANTHER" id="PTHR10030">
    <property type="entry name" value="ALPHA-L-FUCOSIDASE"/>
    <property type="match status" value="1"/>
</dbReference>
<evidence type="ECO:0000256" key="3">
    <source>
        <dbReference type="ARBA" id="ARBA00012662"/>
    </source>
</evidence>
<dbReference type="GO" id="GO:0006004">
    <property type="term" value="P:fucose metabolic process"/>
    <property type="evidence" value="ECO:0007669"/>
    <property type="project" value="InterPro"/>
</dbReference>
<dbReference type="Gene3D" id="3.20.20.80">
    <property type="entry name" value="Glycosidases"/>
    <property type="match status" value="1"/>
</dbReference>
<keyword evidence="5 8" id="KW-0378">Hydrolase</keyword>
<dbReference type="PRINTS" id="PR00741">
    <property type="entry name" value="GLHYDRLASE29"/>
</dbReference>
<dbReference type="GO" id="GO:0016139">
    <property type="term" value="P:glycoside catabolic process"/>
    <property type="evidence" value="ECO:0007669"/>
    <property type="project" value="TreeGrafter"/>
</dbReference>
<dbReference type="EC" id="3.2.1.51" evidence="3"/>
<keyword evidence="4" id="KW-0732">Signal</keyword>
<evidence type="ECO:0000256" key="1">
    <source>
        <dbReference type="ARBA" id="ARBA00004071"/>
    </source>
</evidence>
<dbReference type="InterPro" id="IPR057739">
    <property type="entry name" value="Glyco_hydro_29_N"/>
</dbReference>
<dbReference type="PIRSF" id="PIRSF001092">
    <property type="entry name" value="Alpha-L-fucosidase"/>
    <property type="match status" value="1"/>
</dbReference>
<organism evidence="8">
    <name type="scientific">uncultured Gemmatimonadaceae bacterium</name>
    <dbReference type="NCBI Taxonomy" id="246130"/>
    <lineage>
        <taxon>Bacteria</taxon>
        <taxon>Pseudomonadati</taxon>
        <taxon>Gemmatimonadota</taxon>
        <taxon>Gemmatimonadia</taxon>
        <taxon>Gemmatimonadales</taxon>
        <taxon>Gemmatimonadaceae</taxon>
        <taxon>environmental samples</taxon>
    </lineage>
</organism>
<dbReference type="InterPro" id="IPR017853">
    <property type="entry name" value="GH"/>
</dbReference>
<sequence>MMITVPSSRVRSVGRTPAPRRAAACLLALIGVAGARETGAQRGPPGASAPRREYEATTASLARHPLPAWFDDAKFGIFVHWDLASYPAWAPTPGPLNEIIADSSRGWRYWFKNNPYADWYLNTLKIDGSPVQQHHAATYGRDFAFWDFAPLFNREIQKWRPAEWATLFERAGARYVVLTTKHHDGFVLWPSATPNPHRGPGYRASRDVVGQLGAVVRERGMRYGLYYSGGIDWTFNDRTIADIGDLLKATPQDSAYVRYADAQIRELIDRYKPAVLWNDIAWPRASDPNAVFAYYYNRVPDGVVNNRFTQTVAEAFGTGRSARHFDFTTPEYSVESKITPKKWEATRGIGFSFAYNQNETEAMYTSADSLVRILVDVVSKNGNLLLNVGPMADGTIPPPQRARLEAMGAWLATNGEAIYGTRPWVRAEAVAEGGGRVRFTRRGPTVY</sequence>
<name>A0A6J4LVG4_9BACT</name>
<feature type="non-terminal residue" evidence="8">
    <location>
        <position position="447"/>
    </location>
</feature>
<evidence type="ECO:0000256" key="2">
    <source>
        <dbReference type="ARBA" id="ARBA00007951"/>
    </source>
</evidence>
<dbReference type="Pfam" id="PF01120">
    <property type="entry name" value="Alpha_L_fucos"/>
    <property type="match status" value="1"/>
</dbReference>
<dbReference type="EMBL" id="CADCTX010000710">
    <property type="protein sequence ID" value="CAA9342705.1"/>
    <property type="molecule type" value="Genomic_DNA"/>
</dbReference>
<evidence type="ECO:0000256" key="6">
    <source>
        <dbReference type="ARBA" id="ARBA00023295"/>
    </source>
</evidence>
<evidence type="ECO:0000313" key="8">
    <source>
        <dbReference type="EMBL" id="CAA9342705.1"/>
    </source>
</evidence>
<dbReference type="PANTHER" id="PTHR10030:SF37">
    <property type="entry name" value="ALPHA-L-FUCOSIDASE-RELATED"/>
    <property type="match status" value="1"/>
</dbReference>